<dbReference type="GO" id="GO:0007169">
    <property type="term" value="P:cell surface receptor protein tyrosine kinase signaling pathway"/>
    <property type="evidence" value="ECO:0007669"/>
    <property type="project" value="TreeGrafter"/>
</dbReference>
<feature type="domain" description="SH2" evidence="4">
    <location>
        <begin position="157"/>
        <end position="264"/>
    </location>
</feature>
<dbReference type="GO" id="GO:0035591">
    <property type="term" value="F:signaling adaptor activity"/>
    <property type="evidence" value="ECO:0007669"/>
    <property type="project" value="InterPro"/>
</dbReference>
<dbReference type="SUPFAM" id="SSF55550">
    <property type="entry name" value="SH2 domain"/>
    <property type="match status" value="1"/>
</dbReference>
<evidence type="ECO:0000259" key="4">
    <source>
        <dbReference type="PROSITE" id="PS50001"/>
    </source>
</evidence>
<evidence type="ECO:0000256" key="1">
    <source>
        <dbReference type="ARBA" id="ARBA00022553"/>
    </source>
</evidence>
<dbReference type="PANTHER" id="PTHR16186">
    <property type="entry name" value="SIGNAL-TRANSDUCING ADAPTOR PROTEIN-RELATED"/>
    <property type="match status" value="1"/>
</dbReference>
<accession>A0A8S4BPG0</accession>
<keyword evidence="1" id="KW-0597">Phosphoprotein</keyword>
<comment type="caution">
    <text evidence="6">The sequence shown here is derived from an EMBL/GenBank/DDBJ whole genome shotgun (WGS) entry which is preliminary data.</text>
</comment>
<organism evidence="6 7">
    <name type="scientific">Menidia menidia</name>
    <name type="common">Atlantic silverside</name>
    <dbReference type="NCBI Taxonomy" id="238744"/>
    <lineage>
        <taxon>Eukaryota</taxon>
        <taxon>Metazoa</taxon>
        <taxon>Chordata</taxon>
        <taxon>Craniata</taxon>
        <taxon>Vertebrata</taxon>
        <taxon>Euteleostomi</taxon>
        <taxon>Actinopterygii</taxon>
        <taxon>Neopterygii</taxon>
        <taxon>Teleostei</taxon>
        <taxon>Neoteleostei</taxon>
        <taxon>Acanthomorphata</taxon>
        <taxon>Ovalentaria</taxon>
        <taxon>Atherinomorphae</taxon>
        <taxon>Atheriniformes</taxon>
        <taxon>Atherinopsidae</taxon>
        <taxon>Menidiinae</taxon>
        <taxon>Menidia</taxon>
    </lineage>
</organism>
<dbReference type="Proteomes" id="UP000677803">
    <property type="component" value="Unassembled WGS sequence"/>
</dbReference>
<dbReference type="PROSITE" id="PS50003">
    <property type="entry name" value="PH_DOMAIN"/>
    <property type="match status" value="1"/>
</dbReference>
<dbReference type="GO" id="GO:0050861">
    <property type="term" value="P:positive regulation of B cell receptor signaling pathway"/>
    <property type="evidence" value="ECO:0007669"/>
    <property type="project" value="TreeGrafter"/>
</dbReference>
<dbReference type="SUPFAM" id="SSF50729">
    <property type="entry name" value="PH domain-like"/>
    <property type="match status" value="1"/>
</dbReference>
<evidence type="ECO:0000256" key="3">
    <source>
        <dbReference type="PROSITE-ProRule" id="PRU00191"/>
    </source>
</evidence>
<reference evidence="6" key="1">
    <citation type="submission" date="2021-05" db="EMBL/GenBank/DDBJ databases">
        <authorList>
            <person name="Tigano A."/>
        </authorList>
    </citation>
    <scope>NUCLEOTIDE SEQUENCE</scope>
</reference>
<dbReference type="GO" id="GO:0019901">
    <property type="term" value="F:protein kinase binding"/>
    <property type="evidence" value="ECO:0007669"/>
    <property type="project" value="TreeGrafter"/>
</dbReference>
<proteinExistence type="predicted"/>
<keyword evidence="2 3" id="KW-0727">SH2 domain</keyword>
<dbReference type="InterPro" id="IPR001849">
    <property type="entry name" value="PH_domain"/>
</dbReference>
<dbReference type="InterPro" id="IPR011993">
    <property type="entry name" value="PH-like_dom_sf"/>
</dbReference>
<evidence type="ECO:0000256" key="2">
    <source>
        <dbReference type="ARBA" id="ARBA00022999"/>
    </source>
</evidence>
<dbReference type="PROSITE" id="PS50001">
    <property type="entry name" value="SH2"/>
    <property type="match status" value="1"/>
</dbReference>
<evidence type="ECO:0000313" key="6">
    <source>
        <dbReference type="EMBL" id="CAG5990563.1"/>
    </source>
</evidence>
<dbReference type="InterPro" id="IPR036860">
    <property type="entry name" value="SH2_dom_sf"/>
</dbReference>
<gene>
    <name evidence="6" type="ORF">MMEN_LOCUS17378</name>
</gene>
<dbReference type="SMART" id="SM00252">
    <property type="entry name" value="SH2"/>
    <property type="match status" value="1"/>
</dbReference>
<dbReference type="SMART" id="SM00233">
    <property type="entry name" value="PH"/>
    <property type="match status" value="1"/>
</dbReference>
<protein>
    <submittedName>
        <fullName evidence="6">(Atlantic silverside) hypothetical protein</fullName>
    </submittedName>
</protein>
<evidence type="ECO:0000259" key="5">
    <source>
        <dbReference type="PROSITE" id="PS50003"/>
    </source>
</evidence>
<dbReference type="Gene3D" id="3.30.505.10">
    <property type="entry name" value="SH2 domain"/>
    <property type="match status" value="1"/>
</dbReference>
<dbReference type="PANTHER" id="PTHR16186:SF10">
    <property type="entry name" value="SIGNAL-TRANSDUCING ADAPTOR PROTEIN 1"/>
    <property type="match status" value="1"/>
</dbReference>
<dbReference type="InterPro" id="IPR000980">
    <property type="entry name" value="SH2"/>
</dbReference>
<dbReference type="Pfam" id="PF00169">
    <property type="entry name" value="PH"/>
    <property type="match status" value="1"/>
</dbReference>
<dbReference type="Gene3D" id="2.30.29.30">
    <property type="entry name" value="Pleckstrin-homology domain (PH domain)/Phosphotyrosine-binding domain (PTB)"/>
    <property type="match status" value="1"/>
</dbReference>
<dbReference type="Pfam" id="PF00017">
    <property type="entry name" value="SH2"/>
    <property type="match status" value="1"/>
</dbReference>
<dbReference type="InterPro" id="IPR039111">
    <property type="entry name" value="STAP1/STAP2"/>
</dbReference>
<dbReference type="OrthoDB" id="6086001at2759"/>
<dbReference type="EMBL" id="CAJRST010036666">
    <property type="protein sequence ID" value="CAG5990563.1"/>
    <property type="molecule type" value="Genomic_DNA"/>
</dbReference>
<dbReference type="AlphaFoldDB" id="A0A8S4BPG0"/>
<evidence type="ECO:0000313" key="7">
    <source>
        <dbReference type="Proteomes" id="UP000677803"/>
    </source>
</evidence>
<feature type="domain" description="PH" evidence="5">
    <location>
        <begin position="19"/>
        <end position="116"/>
    </location>
</feature>
<sequence length="380" mass="43679">MSAHPRTVQQRRQNITALPLYYSGQLLKKSAKEKDFKKYFGELRGSSLFLYEDDTQETYTEKLDLDQLKSLDLQSPYQQRAPTIFTLTLHKEQVQLKMENADTGEVWRGYILTVVNMEIPSKLQLLPGQMMTLEEVLSEERKRKTQAPRPPLPPRPTFIGVTTEMPECFYDVTRQEAEQMLTAEPEYGSIILRPSTLPNNYALTLRQHKQSGPVIKNFRVTTTKTGFVIELDTPVTVSSLNDVVNFFIEKTEYRLYPYIRSQPYDTHFDVSPPPKCIATPLPRTKTVPQAEVAPLKRPPTKEKLLPPPEEPEVNEYVVPDEDLSDDKELKFVNLESELRQAIKARRENLYSASKMDEDTCYENEAPGISQSGTVEWKVNV</sequence>
<name>A0A8S4BPG0_9TELE</name>
<keyword evidence="7" id="KW-1185">Reference proteome</keyword>